<comment type="caution">
    <text evidence="1">The sequence shown here is derived from an EMBL/GenBank/DDBJ whole genome shotgun (WGS) entry which is preliminary data.</text>
</comment>
<accession>A0A5C8HP37</accession>
<proteinExistence type="predicted"/>
<name>A0A5C8HP37_9MICO</name>
<dbReference type="RefSeq" id="WP_147826127.1">
    <property type="nucleotide sequence ID" value="NZ_BAAARG010000003.1"/>
</dbReference>
<dbReference type="EMBL" id="VRSW01000003">
    <property type="protein sequence ID" value="TXK04071.1"/>
    <property type="molecule type" value="Genomic_DNA"/>
</dbReference>
<evidence type="ECO:0000313" key="1">
    <source>
        <dbReference type="EMBL" id="TXK04071.1"/>
    </source>
</evidence>
<sequence length="107" mass="11530">MLITARLQQSLATACEQGMMCVHDRAGHQLGAIQWRLATATPSGWVDGIVSAVDVDGWVTVATLDGATERVWNHADLTTTLRVGEPVSVHDRYAVLVAGELHLNVAR</sequence>
<reference evidence="1 2" key="1">
    <citation type="submission" date="2019-08" db="EMBL/GenBank/DDBJ databases">
        <authorList>
            <person name="Dong K."/>
        </authorList>
    </citation>
    <scope>NUCLEOTIDE SEQUENCE [LARGE SCALE GENOMIC DNA]</scope>
    <source>
        <strain evidence="1 2">M4-8</strain>
    </source>
</reference>
<dbReference type="OrthoDB" id="5189813at2"/>
<gene>
    <name evidence="1" type="ORF">FVP60_09895</name>
</gene>
<dbReference type="Proteomes" id="UP000321196">
    <property type="component" value="Unassembled WGS sequence"/>
</dbReference>
<keyword evidence="2" id="KW-1185">Reference proteome</keyword>
<evidence type="ECO:0000313" key="2">
    <source>
        <dbReference type="Proteomes" id="UP000321196"/>
    </source>
</evidence>
<organism evidence="1 2">
    <name type="scientific">Microbacterium mitrae</name>
    <dbReference type="NCBI Taxonomy" id="664640"/>
    <lineage>
        <taxon>Bacteria</taxon>
        <taxon>Bacillati</taxon>
        <taxon>Actinomycetota</taxon>
        <taxon>Actinomycetes</taxon>
        <taxon>Micrococcales</taxon>
        <taxon>Microbacteriaceae</taxon>
        <taxon>Microbacterium</taxon>
    </lineage>
</organism>
<protein>
    <submittedName>
        <fullName evidence="1">Uncharacterized protein</fullName>
    </submittedName>
</protein>
<dbReference type="AlphaFoldDB" id="A0A5C8HP37"/>